<proteinExistence type="predicted"/>
<accession>A0ACB9SN87</accession>
<name>A0ACB9SN87_HOLOL</name>
<reference evidence="1" key="1">
    <citation type="submission" date="2022-04" db="EMBL/GenBank/DDBJ databases">
        <title>Chromosome-scale genome assembly of Holotrichia oblita Faldermann.</title>
        <authorList>
            <person name="Rongchong L."/>
        </authorList>
    </citation>
    <scope>NUCLEOTIDE SEQUENCE</scope>
    <source>
        <strain evidence="1">81SQS9</strain>
    </source>
</reference>
<gene>
    <name evidence="1" type="ORF">MML48_8g00017986</name>
</gene>
<dbReference type="Proteomes" id="UP001056778">
    <property type="component" value="Chromosome 8"/>
</dbReference>
<sequence>MVLYNFHKARLIVEKQLINNVEPSLGIKMDKAQNEQKVKEVMSSLDTHDAILDVTFPFRRDDASYELIYGYKAHYKNHRTPLRGAISYSLDVSRDKILALSTLSGFNNALAKIPFGGSSAGLKINPINYKDTELRRITHRFVVEMYRKGFMAPSIDICAPEKGTTEREMSWMADFYVRTYGYGDIYAKTCVTGKTLDMGGLVGFKSGAADGLFMCLDSFINNEQLMAKLNLTVGWNDKTYIIQGCGHIGTKIITHLSRVGAKLIGIQTTRGSIISKDGIKGEDIVMYRKRTGTIIGFPGAQPYLTEKNILEEPCDILILAAAEQVITSSIAPLLNTKVILEASNGPITPAADTLLLKKNVLIIPDILANSGASTVSFLEWMNTMEPIRNIRLRYKRNSDVVFLKSVEEALNRQDYNLEIRPLPEVLDGILGSTPRHLTYAGLEFVAQRAYKKVLNITEQFNLGIDIRTAAYVAAIRRIFRDVYNYIY</sequence>
<protein>
    <submittedName>
        <fullName evidence="1">Glutamate dehydrogenase</fullName>
    </submittedName>
</protein>
<organism evidence="1 2">
    <name type="scientific">Holotrichia oblita</name>
    <name type="common">Chafer beetle</name>
    <dbReference type="NCBI Taxonomy" id="644536"/>
    <lineage>
        <taxon>Eukaryota</taxon>
        <taxon>Metazoa</taxon>
        <taxon>Ecdysozoa</taxon>
        <taxon>Arthropoda</taxon>
        <taxon>Hexapoda</taxon>
        <taxon>Insecta</taxon>
        <taxon>Pterygota</taxon>
        <taxon>Neoptera</taxon>
        <taxon>Endopterygota</taxon>
        <taxon>Coleoptera</taxon>
        <taxon>Polyphaga</taxon>
        <taxon>Scarabaeiformia</taxon>
        <taxon>Scarabaeidae</taxon>
        <taxon>Melolonthinae</taxon>
        <taxon>Holotrichia</taxon>
    </lineage>
</organism>
<evidence type="ECO:0000313" key="1">
    <source>
        <dbReference type="EMBL" id="KAI4456670.1"/>
    </source>
</evidence>
<comment type="caution">
    <text evidence="1">The sequence shown here is derived from an EMBL/GenBank/DDBJ whole genome shotgun (WGS) entry which is preliminary data.</text>
</comment>
<keyword evidence="2" id="KW-1185">Reference proteome</keyword>
<dbReference type="EMBL" id="CM043022">
    <property type="protein sequence ID" value="KAI4456670.1"/>
    <property type="molecule type" value="Genomic_DNA"/>
</dbReference>
<evidence type="ECO:0000313" key="2">
    <source>
        <dbReference type="Proteomes" id="UP001056778"/>
    </source>
</evidence>